<feature type="transmembrane region" description="Helical" evidence="7">
    <location>
        <begin position="83"/>
        <end position="101"/>
    </location>
</feature>
<dbReference type="GO" id="GO:0055085">
    <property type="term" value="P:transmembrane transport"/>
    <property type="evidence" value="ECO:0007669"/>
    <property type="project" value="InterPro"/>
</dbReference>
<evidence type="ECO:0000313" key="9">
    <source>
        <dbReference type="Proteomes" id="UP000562929"/>
    </source>
</evidence>
<dbReference type="GO" id="GO:0012505">
    <property type="term" value="C:endomembrane system"/>
    <property type="evidence" value="ECO:0007669"/>
    <property type="project" value="UniProtKB-SubCell"/>
</dbReference>
<accession>A0A8H4Q973</accession>
<keyword evidence="3" id="KW-0762">Sugar transport</keyword>
<evidence type="ECO:0000256" key="1">
    <source>
        <dbReference type="ARBA" id="ARBA00004127"/>
    </source>
</evidence>
<keyword evidence="6 7" id="KW-0472">Membrane</keyword>
<keyword evidence="9" id="KW-1185">Reference proteome</keyword>
<evidence type="ECO:0000313" key="8">
    <source>
        <dbReference type="EMBL" id="KAF4591497.1"/>
    </source>
</evidence>
<evidence type="ECO:0000256" key="5">
    <source>
        <dbReference type="ARBA" id="ARBA00022989"/>
    </source>
</evidence>
<keyword evidence="5 7" id="KW-1133">Transmembrane helix</keyword>
<name>A0A8H4Q973_9HYPO</name>
<dbReference type="Pfam" id="PF08449">
    <property type="entry name" value="UAA"/>
    <property type="match status" value="1"/>
</dbReference>
<feature type="transmembrane region" description="Helical" evidence="7">
    <location>
        <begin position="44"/>
        <end position="62"/>
    </location>
</feature>
<sequence length="134" mass="15159">MEWHDTPVVQSILLEAASFSLIFGGCCSNVYALEAIISFEPSSGTLLTFTQFLFVAVTSYISRFDKTRPPFYLKKAKVPLRRWLVNIVLFFSINLLNNHAFSYSISVPLHIILRSGGAGRNSPEFWNRVGRLVQ</sequence>
<comment type="subcellular location">
    <subcellularLocation>
        <location evidence="1">Endomembrane system</location>
        <topology evidence="1">Multi-pass membrane protein</topology>
    </subcellularLocation>
</comment>
<evidence type="ECO:0000256" key="7">
    <source>
        <dbReference type="SAM" id="Phobius"/>
    </source>
</evidence>
<evidence type="ECO:0000256" key="4">
    <source>
        <dbReference type="ARBA" id="ARBA00022692"/>
    </source>
</evidence>
<evidence type="ECO:0000256" key="2">
    <source>
        <dbReference type="ARBA" id="ARBA00022448"/>
    </source>
</evidence>
<evidence type="ECO:0000256" key="3">
    <source>
        <dbReference type="ARBA" id="ARBA00022597"/>
    </source>
</evidence>
<reference evidence="8 9" key="1">
    <citation type="journal article" date="2020" name="G3 (Bethesda)">
        <title>Genetic Underpinnings of Host Manipulation by Ophiocordyceps as Revealed by Comparative Transcriptomics.</title>
        <authorList>
            <person name="Will I."/>
            <person name="Das B."/>
            <person name="Trinh T."/>
            <person name="Brachmann A."/>
            <person name="Ohm R.A."/>
            <person name="de Bekker C."/>
        </authorList>
    </citation>
    <scope>NUCLEOTIDE SEQUENCE [LARGE SCALE GENOMIC DNA]</scope>
    <source>
        <strain evidence="8 9">EC05</strain>
    </source>
</reference>
<protein>
    <submittedName>
        <fullName evidence="8">UDP-N-acetylglucosamine transporter yea4</fullName>
    </submittedName>
</protein>
<gene>
    <name evidence="8" type="ORF">GQ602_001796</name>
</gene>
<keyword evidence="4 7" id="KW-0812">Transmembrane</keyword>
<keyword evidence="2" id="KW-0813">Transport</keyword>
<proteinExistence type="predicted"/>
<dbReference type="EMBL" id="JAACLJ010000002">
    <property type="protein sequence ID" value="KAF4591497.1"/>
    <property type="molecule type" value="Genomic_DNA"/>
</dbReference>
<dbReference type="AlphaFoldDB" id="A0A8H4Q973"/>
<dbReference type="InterPro" id="IPR013657">
    <property type="entry name" value="SCL35B1-4/HUT1"/>
</dbReference>
<dbReference type="Proteomes" id="UP000562929">
    <property type="component" value="Unassembled WGS sequence"/>
</dbReference>
<comment type="caution">
    <text evidence="8">The sequence shown here is derived from an EMBL/GenBank/DDBJ whole genome shotgun (WGS) entry which is preliminary data.</text>
</comment>
<feature type="transmembrane region" description="Helical" evidence="7">
    <location>
        <begin position="12"/>
        <end position="32"/>
    </location>
</feature>
<evidence type="ECO:0000256" key="6">
    <source>
        <dbReference type="ARBA" id="ARBA00023136"/>
    </source>
</evidence>
<organism evidence="8 9">
    <name type="scientific">Ophiocordyceps camponoti-floridani</name>
    <dbReference type="NCBI Taxonomy" id="2030778"/>
    <lineage>
        <taxon>Eukaryota</taxon>
        <taxon>Fungi</taxon>
        <taxon>Dikarya</taxon>
        <taxon>Ascomycota</taxon>
        <taxon>Pezizomycotina</taxon>
        <taxon>Sordariomycetes</taxon>
        <taxon>Hypocreomycetidae</taxon>
        <taxon>Hypocreales</taxon>
        <taxon>Ophiocordycipitaceae</taxon>
        <taxon>Ophiocordyceps</taxon>
    </lineage>
</organism>
<dbReference type="OrthoDB" id="999962at2759"/>